<organism evidence="1 2">
    <name type="scientific">Acorus calamus</name>
    <name type="common">Sweet flag</name>
    <dbReference type="NCBI Taxonomy" id="4465"/>
    <lineage>
        <taxon>Eukaryota</taxon>
        <taxon>Viridiplantae</taxon>
        <taxon>Streptophyta</taxon>
        <taxon>Embryophyta</taxon>
        <taxon>Tracheophyta</taxon>
        <taxon>Spermatophyta</taxon>
        <taxon>Magnoliopsida</taxon>
        <taxon>Liliopsida</taxon>
        <taxon>Acoraceae</taxon>
        <taxon>Acorus</taxon>
    </lineage>
</organism>
<dbReference type="Proteomes" id="UP001180020">
    <property type="component" value="Unassembled WGS sequence"/>
</dbReference>
<proteinExistence type="predicted"/>
<reference evidence="1" key="1">
    <citation type="journal article" date="2023" name="Nat. Commun.">
        <title>Diploid and tetraploid genomes of Acorus and the evolution of monocots.</title>
        <authorList>
            <person name="Ma L."/>
            <person name="Liu K.W."/>
            <person name="Li Z."/>
            <person name="Hsiao Y.Y."/>
            <person name="Qi Y."/>
            <person name="Fu T."/>
            <person name="Tang G.D."/>
            <person name="Zhang D."/>
            <person name="Sun W.H."/>
            <person name="Liu D.K."/>
            <person name="Li Y."/>
            <person name="Chen G.Z."/>
            <person name="Liu X.D."/>
            <person name="Liao X.Y."/>
            <person name="Jiang Y.T."/>
            <person name="Yu X."/>
            <person name="Hao Y."/>
            <person name="Huang J."/>
            <person name="Zhao X.W."/>
            <person name="Ke S."/>
            <person name="Chen Y.Y."/>
            <person name="Wu W.L."/>
            <person name="Hsu J.L."/>
            <person name="Lin Y.F."/>
            <person name="Huang M.D."/>
            <person name="Li C.Y."/>
            <person name="Huang L."/>
            <person name="Wang Z.W."/>
            <person name="Zhao X."/>
            <person name="Zhong W.Y."/>
            <person name="Peng D.H."/>
            <person name="Ahmad S."/>
            <person name="Lan S."/>
            <person name="Zhang J.S."/>
            <person name="Tsai W.C."/>
            <person name="Van de Peer Y."/>
            <person name="Liu Z.J."/>
        </authorList>
    </citation>
    <scope>NUCLEOTIDE SEQUENCE</scope>
    <source>
        <strain evidence="1">CP</strain>
    </source>
</reference>
<gene>
    <name evidence="1" type="ORF">QJS10_CPA08g01118</name>
</gene>
<keyword evidence="2" id="KW-1185">Reference proteome</keyword>
<protein>
    <submittedName>
        <fullName evidence="1">Uncharacterized protein</fullName>
    </submittedName>
</protein>
<dbReference type="EMBL" id="JAUJYO010000008">
    <property type="protein sequence ID" value="KAK1311541.1"/>
    <property type="molecule type" value="Genomic_DNA"/>
</dbReference>
<dbReference type="AlphaFoldDB" id="A0AAV9ED22"/>
<reference evidence="1" key="2">
    <citation type="submission" date="2023-06" db="EMBL/GenBank/DDBJ databases">
        <authorList>
            <person name="Ma L."/>
            <person name="Liu K.-W."/>
            <person name="Li Z."/>
            <person name="Hsiao Y.-Y."/>
            <person name="Qi Y."/>
            <person name="Fu T."/>
            <person name="Tang G."/>
            <person name="Zhang D."/>
            <person name="Sun W.-H."/>
            <person name="Liu D.-K."/>
            <person name="Li Y."/>
            <person name="Chen G.-Z."/>
            <person name="Liu X.-D."/>
            <person name="Liao X.-Y."/>
            <person name="Jiang Y.-T."/>
            <person name="Yu X."/>
            <person name="Hao Y."/>
            <person name="Huang J."/>
            <person name="Zhao X.-W."/>
            <person name="Ke S."/>
            <person name="Chen Y.-Y."/>
            <person name="Wu W.-L."/>
            <person name="Hsu J.-L."/>
            <person name="Lin Y.-F."/>
            <person name="Huang M.-D."/>
            <person name="Li C.-Y."/>
            <person name="Huang L."/>
            <person name="Wang Z.-W."/>
            <person name="Zhao X."/>
            <person name="Zhong W.-Y."/>
            <person name="Peng D.-H."/>
            <person name="Ahmad S."/>
            <person name="Lan S."/>
            <person name="Zhang J.-S."/>
            <person name="Tsai W.-C."/>
            <person name="Van De Peer Y."/>
            <person name="Liu Z.-J."/>
        </authorList>
    </citation>
    <scope>NUCLEOTIDE SEQUENCE</scope>
    <source>
        <strain evidence="1">CP</strain>
        <tissue evidence="1">Leaves</tissue>
    </source>
</reference>
<sequence length="63" mass="6912">MKMSFWTGVFRAILIIVILLYMVLAATAFTGEMKFQTNRRVLEANIVYSSPPPPPLAASGPSP</sequence>
<comment type="caution">
    <text evidence="1">The sequence shown here is derived from an EMBL/GenBank/DDBJ whole genome shotgun (WGS) entry which is preliminary data.</text>
</comment>
<name>A0AAV9ED22_ACOCL</name>
<evidence type="ECO:0000313" key="1">
    <source>
        <dbReference type="EMBL" id="KAK1311541.1"/>
    </source>
</evidence>
<evidence type="ECO:0000313" key="2">
    <source>
        <dbReference type="Proteomes" id="UP001180020"/>
    </source>
</evidence>
<accession>A0AAV9ED22</accession>